<feature type="compositionally biased region" description="Pro residues" evidence="1">
    <location>
        <begin position="234"/>
        <end position="250"/>
    </location>
</feature>
<feature type="compositionally biased region" description="Polar residues" evidence="1">
    <location>
        <begin position="314"/>
        <end position="326"/>
    </location>
</feature>
<feature type="compositionally biased region" description="Low complexity" evidence="1">
    <location>
        <begin position="133"/>
        <end position="146"/>
    </location>
</feature>
<feature type="compositionally biased region" description="Low complexity" evidence="1">
    <location>
        <begin position="21"/>
        <end position="30"/>
    </location>
</feature>
<feature type="compositionally biased region" description="Low complexity" evidence="1">
    <location>
        <begin position="367"/>
        <end position="387"/>
    </location>
</feature>
<feature type="compositionally biased region" description="Polar residues" evidence="1">
    <location>
        <begin position="212"/>
        <end position="230"/>
    </location>
</feature>
<feature type="compositionally biased region" description="Low complexity" evidence="1">
    <location>
        <begin position="419"/>
        <end position="431"/>
    </location>
</feature>
<feature type="compositionally biased region" description="Basic and acidic residues" evidence="1">
    <location>
        <begin position="289"/>
        <end position="300"/>
    </location>
</feature>
<feature type="compositionally biased region" description="Pro residues" evidence="1">
    <location>
        <begin position="439"/>
        <end position="448"/>
    </location>
</feature>
<feature type="compositionally biased region" description="Basic and acidic residues" evidence="1">
    <location>
        <begin position="510"/>
        <end position="530"/>
    </location>
</feature>
<proteinExistence type="predicted"/>
<evidence type="ECO:0000313" key="2">
    <source>
        <dbReference type="EMBL" id="RPA76098.1"/>
    </source>
</evidence>
<feature type="compositionally biased region" description="Pro residues" evidence="1">
    <location>
        <begin position="112"/>
        <end position="132"/>
    </location>
</feature>
<accession>A0A3N4HUB9</accession>
<name>A0A3N4HUB9_ASCIM</name>
<protein>
    <submittedName>
        <fullName evidence="2">Uncharacterized protein</fullName>
    </submittedName>
</protein>
<evidence type="ECO:0000313" key="3">
    <source>
        <dbReference type="Proteomes" id="UP000275078"/>
    </source>
</evidence>
<feature type="region of interest" description="Disordered" evidence="1">
    <location>
        <begin position="1"/>
        <end position="65"/>
    </location>
</feature>
<reference evidence="2 3" key="1">
    <citation type="journal article" date="2018" name="Nat. Ecol. Evol.">
        <title>Pezizomycetes genomes reveal the molecular basis of ectomycorrhizal truffle lifestyle.</title>
        <authorList>
            <person name="Murat C."/>
            <person name="Payen T."/>
            <person name="Noel B."/>
            <person name="Kuo A."/>
            <person name="Morin E."/>
            <person name="Chen J."/>
            <person name="Kohler A."/>
            <person name="Krizsan K."/>
            <person name="Balestrini R."/>
            <person name="Da Silva C."/>
            <person name="Montanini B."/>
            <person name="Hainaut M."/>
            <person name="Levati E."/>
            <person name="Barry K.W."/>
            <person name="Belfiori B."/>
            <person name="Cichocki N."/>
            <person name="Clum A."/>
            <person name="Dockter R.B."/>
            <person name="Fauchery L."/>
            <person name="Guy J."/>
            <person name="Iotti M."/>
            <person name="Le Tacon F."/>
            <person name="Lindquist E.A."/>
            <person name="Lipzen A."/>
            <person name="Malagnac F."/>
            <person name="Mello A."/>
            <person name="Molinier V."/>
            <person name="Miyauchi S."/>
            <person name="Poulain J."/>
            <person name="Riccioni C."/>
            <person name="Rubini A."/>
            <person name="Sitrit Y."/>
            <person name="Splivallo R."/>
            <person name="Traeger S."/>
            <person name="Wang M."/>
            <person name="Zifcakova L."/>
            <person name="Wipf D."/>
            <person name="Zambonelli A."/>
            <person name="Paolocci F."/>
            <person name="Nowrousian M."/>
            <person name="Ottonello S."/>
            <person name="Baldrian P."/>
            <person name="Spatafora J.W."/>
            <person name="Henrissat B."/>
            <person name="Nagy L.G."/>
            <person name="Aury J.M."/>
            <person name="Wincker P."/>
            <person name="Grigoriev I.V."/>
            <person name="Bonfante P."/>
            <person name="Martin F.M."/>
        </authorList>
    </citation>
    <scope>NUCLEOTIDE SEQUENCE [LARGE SCALE GENOMIC DNA]</scope>
    <source>
        <strain evidence="2 3">RN42</strain>
    </source>
</reference>
<feature type="compositionally biased region" description="Low complexity" evidence="1">
    <location>
        <begin position="191"/>
        <end position="211"/>
    </location>
</feature>
<dbReference type="STRING" id="1160509.A0A3N4HUB9"/>
<organism evidence="2 3">
    <name type="scientific">Ascobolus immersus RN42</name>
    <dbReference type="NCBI Taxonomy" id="1160509"/>
    <lineage>
        <taxon>Eukaryota</taxon>
        <taxon>Fungi</taxon>
        <taxon>Dikarya</taxon>
        <taxon>Ascomycota</taxon>
        <taxon>Pezizomycotina</taxon>
        <taxon>Pezizomycetes</taxon>
        <taxon>Pezizales</taxon>
        <taxon>Ascobolaceae</taxon>
        <taxon>Ascobolus</taxon>
    </lineage>
</organism>
<gene>
    <name evidence="2" type="ORF">BJ508DRAFT_417739</name>
</gene>
<dbReference type="EMBL" id="ML119751">
    <property type="protein sequence ID" value="RPA76098.1"/>
    <property type="molecule type" value="Genomic_DNA"/>
</dbReference>
<evidence type="ECO:0000256" key="1">
    <source>
        <dbReference type="SAM" id="MobiDB-lite"/>
    </source>
</evidence>
<dbReference type="Proteomes" id="UP000275078">
    <property type="component" value="Unassembled WGS sequence"/>
</dbReference>
<sequence length="561" mass="58679">MTDLPSPAVETNPFRRKHTSAAPGTTTPPAVQFAFDSAFEAPPASGEAVAEDPWAVRPAKTEEVSTNTFDVVEASKKLAKLELEETKEEDLQLPESNAAPTEALATPELPDATPPAPPPVETPPAPPSPEVPQRPQIPSRPSSNRGPAPPPPPPHAKRVDSLTQQSGLKYSRSRRGPRPPPPPRPASRKGTSSLDVTTASSASTSTDALSVKTPQHEPSSLQTPSNESRLSFSEPPPTTFPTGSPPPPESRPALDRAPPSTASLSSPIDLRPPPLERAAPSSDSINSRRSIDQNPFRRVEQPQAEVPAVHIGRAQTSPVEPTSSFSFDDVVRSPTVPDRPKTVPAVEQDDPATLRSAAIDASLASLTGGTPDPEDPITTPTRPALPAARPPRRSTYGVPTTNSRPSSSAGPPPPPPPARRISVRPSPAASSNRISRYGMPPPPPPPPGSRHGGVSPGGLASPGAGHPVSPGGQMTSSPLATPQPRTPQPLPADGLKSDSDSAVSLPVSVEEVKPAAPEPREAVKHSKEKPLPTIPADLEIEGEKTAELDDDLEREILGLEA</sequence>
<keyword evidence="3" id="KW-1185">Reference proteome</keyword>
<feature type="region of interest" description="Disordered" evidence="1">
    <location>
        <begin position="83"/>
        <end position="536"/>
    </location>
</feature>
<dbReference type="AlphaFoldDB" id="A0A3N4HUB9"/>